<evidence type="ECO:0000256" key="1">
    <source>
        <dbReference type="SAM" id="MobiDB-lite"/>
    </source>
</evidence>
<proteinExistence type="predicted"/>
<dbReference type="EMBL" id="CM002872">
    <property type="protein sequence ID" value="KFK36470.1"/>
    <property type="molecule type" value="Genomic_DNA"/>
</dbReference>
<gene>
    <name evidence="2" type="ordered locus">AALP_Aa4g128900</name>
</gene>
<accession>A0A087H2W8</accession>
<protein>
    <submittedName>
        <fullName evidence="2">Uncharacterized protein</fullName>
    </submittedName>
</protein>
<dbReference type="AlphaFoldDB" id="A0A087H2W8"/>
<dbReference type="Proteomes" id="UP000029120">
    <property type="component" value="Chromosome 4"/>
</dbReference>
<sequence>MRLPQNDDHSSKTRISQPKPDKGFLNALISLLYIYAPRTYFPLIASSSSNSYIL</sequence>
<evidence type="ECO:0000313" key="3">
    <source>
        <dbReference type="Proteomes" id="UP000029120"/>
    </source>
</evidence>
<feature type="compositionally biased region" description="Basic and acidic residues" evidence="1">
    <location>
        <begin position="1"/>
        <end position="11"/>
    </location>
</feature>
<feature type="region of interest" description="Disordered" evidence="1">
    <location>
        <begin position="1"/>
        <end position="21"/>
    </location>
</feature>
<organism evidence="2 3">
    <name type="scientific">Arabis alpina</name>
    <name type="common">Alpine rock-cress</name>
    <dbReference type="NCBI Taxonomy" id="50452"/>
    <lineage>
        <taxon>Eukaryota</taxon>
        <taxon>Viridiplantae</taxon>
        <taxon>Streptophyta</taxon>
        <taxon>Embryophyta</taxon>
        <taxon>Tracheophyta</taxon>
        <taxon>Spermatophyta</taxon>
        <taxon>Magnoliopsida</taxon>
        <taxon>eudicotyledons</taxon>
        <taxon>Gunneridae</taxon>
        <taxon>Pentapetalae</taxon>
        <taxon>rosids</taxon>
        <taxon>malvids</taxon>
        <taxon>Brassicales</taxon>
        <taxon>Brassicaceae</taxon>
        <taxon>Arabideae</taxon>
        <taxon>Arabis</taxon>
    </lineage>
</organism>
<dbReference type="Gramene" id="KFK36470">
    <property type="protein sequence ID" value="KFK36470"/>
    <property type="gene ID" value="AALP_AA4G128900"/>
</dbReference>
<reference evidence="3" key="1">
    <citation type="journal article" date="2015" name="Nat. Plants">
        <title>Genome expansion of Arabis alpina linked with retrotransposition and reduced symmetric DNA methylation.</title>
        <authorList>
            <person name="Willing E.M."/>
            <person name="Rawat V."/>
            <person name="Mandakova T."/>
            <person name="Maumus F."/>
            <person name="James G.V."/>
            <person name="Nordstroem K.J."/>
            <person name="Becker C."/>
            <person name="Warthmann N."/>
            <person name="Chica C."/>
            <person name="Szarzynska B."/>
            <person name="Zytnicki M."/>
            <person name="Albani M.C."/>
            <person name="Kiefer C."/>
            <person name="Bergonzi S."/>
            <person name="Castaings L."/>
            <person name="Mateos J.L."/>
            <person name="Berns M.C."/>
            <person name="Bujdoso N."/>
            <person name="Piofczyk T."/>
            <person name="de Lorenzo L."/>
            <person name="Barrero-Sicilia C."/>
            <person name="Mateos I."/>
            <person name="Piednoel M."/>
            <person name="Hagmann J."/>
            <person name="Chen-Min-Tao R."/>
            <person name="Iglesias-Fernandez R."/>
            <person name="Schuster S.C."/>
            <person name="Alonso-Blanco C."/>
            <person name="Roudier F."/>
            <person name="Carbonero P."/>
            <person name="Paz-Ares J."/>
            <person name="Davis S.J."/>
            <person name="Pecinka A."/>
            <person name="Quesneville H."/>
            <person name="Colot V."/>
            <person name="Lysak M.A."/>
            <person name="Weigel D."/>
            <person name="Coupland G."/>
            <person name="Schneeberger K."/>
        </authorList>
    </citation>
    <scope>NUCLEOTIDE SEQUENCE [LARGE SCALE GENOMIC DNA]</scope>
    <source>
        <strain evidence="3">cv. Pajares</strain>
    </source>
</reference>
<name>A0A087H2W8_ARAAL</name>
<keyword evidence="3" id="KW-1185">Reference proteome</keyword>
<evidence type="ECO:0000313" key="2">
    <source>
        <dbReference type="EMBL" id="KFK36470.1"/>
    </source>
</evidence>